<dbReference type="Gene3D" id="1.10.287.1260">
    <property type="match status" value="1"/>
</dbReference>
<feature type="transmembrane region" description="Helical" evidence="1">
    <location>
        <begin position="205"/>
        <end position="224"/>
    </location>
</feature>
<feature type="transmembrane region" description="Helical" evidence="1">
    <location>
        <begin position="172"/>
        <end position="193"/>
    </location>
</feature>
<dbReference type="Pfam" id="PF05552">
    <property type="entry name" value="MS_channel_1st_1"/>
    <property type="match status" value="3"/>
</dbReference>
<reference evidence="2" key="1">
    <citation type="journal article" date="2014" name="Front. Microbiol.">
        <title>High frequency of phylogenetically diverse reductive dehalogenase-homologous genes in deep subseafloor sedimentary metagenomes.</title>
        <authorList>
            <person name="Kawai M."/>
            <person name="Futagami T."/>
            <person name="Toyoda A."/>
            <person name="Takaki Y."/>
            <person name="Nishi S."/>
            <person name="Hori S."/>
            <person name="Arai W."/>
            <person name="Tsubouchi T."/>
            <person name="Morono Y."/>
            <person name="Uchiyama I."/>
            <person name="Ito T."/>
            <person name="Fujiyama A."/>
            <person name="Inagaki F."/>
            <person name="Takami H."/>
        </authorList>
    </citation>
    <scope>NUCLEOTIDE SEQUENCE</scope>
    <source>
        <strain evidence="2">Expedition CK06-06</strain>
    </source>
</reference>
<evidence type="ECO:0000256" key="1">
    <source>
        <dbReference type="SAM" id="Phobius"/>
    </source>
</evidence>
<sequence>MEELIQQFLQTLWGYLPNALGALGILIGGWLLALVGSAITRGVLKRTTIDDRIAALIRGDEEVEAGRFDVERWAGKAVYYLIMLFVLVAFLQALNLTIVAEPINQLLNQVLSYLPLLLGAGALLLVAWVVASTLKFAIVRVLRAAKLDERLYSEADLEAPEQVAVSTTLGNVIYWLVFLLFLPAVLGALGLQGLLGPVQGMVDEILGVLPNILGAGLILVVGWLA</sequence>
<keyword evidence="1" id="KW-1133">Transmembrane helix</keyword>
<dbReference type="PANTHER" id="PTHR30221:SF1">
    <property type="entry name" value="SMALL-CONDUCTANCE MECHANOSENSITIVE CHANNEL"/>
    <property type="match status" value="1"/>
</dbReference>
<feature type="transmembrane region" description="Helical" evidence="1">
    <location>
        <begin position="110"/>
        <end position="131"/>
    </location>
</feature>
<dbReference type="GO" id="GO:0008381">
    <property type="term" value="F:mechanosensitive monoatomic ion channel activity"/>
    <property type="evidence" value="ECO:0007669"/>
    <property type="project" value="InterPro"/>
</dbReference>
<evidence type="ECO:0000313" key="2">
    <source>
        <dbReference type="EMBL" id="GAG14391.1"/>
    </source>
</evidence>
<gene>
    <name evidence="2" type="ORF">S01H1_55760</name>
</gene>
<feature type="transmembrane region" description="Helical" evidence="1">
    <location>
        <begin position="77"/>
        <end position="98"/>
    </location>
</feature>
<feature type="non-terminal residue" evidence="2">
    <location>
        <position position="225"/>
    </location>
</feature>
<name>X0WNY1_9ZZZZ</name>
<dbReference type="PANTHER" id="PTHR30221">
    <property type="entry name" value="SMALL-CONDUCTANCE MECHANOSENSITIVE CHANNEL"/>
    <property type="match status" value="1"/>
</dbReference>
<dbReference type="InterPro" id="IPR008910">
    <property type="entry name" value="MSC_TM_helix"/>
</dbReference>
<comment type="caution">
    <text evidence="2">The sequence shown here is derived from an EMBL/GenBank/DDBJ whole genome shotgun (WGS) entry which is preliminary data.</text>
</comment>
<dbReference type="EMBL" id="BARS01036261">
    <property type="protein sequence ID" value="GAG14391.1"/>
    <property type="molecule type" value="Genomic_DNA"/>
</dbReference>
<dbReference type="InterPro" id="IPR045275">
    <property type="entry name" value="MscS_archaea/bacteria_type"/>
</dbReference>
<proteinExistence type="predicted"/>
<feature type="transmembrane region" description="Helical" evidence="1">
    <location>
        <begin position="20"/>
        <end position="44"/>
    </location>
</feature>
<dbReference type="AlphaFoldDB" id="X0WNY1"/>
<protein>
    <submittedName>
        <fullName evidence="2">Uncharacterized protein</fullName>
    </submittedName>
</protein>
<accession>X0WNY1</accession>
<organism evidence="2">
    <name type="scientific">marine sediment metagenome</name>
    <dbReference type="NCBI Taxonomy" id="412755"/>
    <lineage>
        <taxon>unclassified sequences</taxon>
        <taxon>metagenomes</taxon>
        <taxon>ecological metagenomes</taxon>
    </lineage>
</organism>
<keyword evidence="1" id="KW-0472">Membrane</keyword>
<keyword evidence="1" id="KW-0812">Transmembrane</keyword>